<dbReference type="EMBL" id="LRGB01015048">
    <property type="protein sequence ID" value="KZR98999.1"/>
    <property type="molecule type" value="Genomic_DNA"/>
</dbReference>
<feature type="non-terminal residue" evidence="1">
    <location>
        <position position="65"/>
    </location>
</feature>
<evidence type="ECO:0000313" key="1">
    <source>
        <dbReference type="EMBL" id="KZR98999.1"/>
    </source>
</evidence>
<gene>
    <name evidence="1" type="ORF">APZ42_005323</name>
</gene>
<accession>A0A164GIG9</accession>
<evidence type="ECO:0000313" key="2">
    <source>
        <dbReference type="Proteomes" id="UP000076858"/>
    </source>
</evidence>
<proteinExistence type="predicted"/>
<reference evidence="1 2" key="1">
    <citation type="submission" date="2016-03" db="EMBL/GenBank/DDBJ databases">
        <title>EvidentialGene: Evidence-directed Construction of Genes on Genomes.</title>
        <authorList>
            <person name="Gilbert D.G."/>
            <person name="Choi J.-H."/>
            <person name="Mockaitis K."/>
            <person name="Colbourne J."/>
            <person name="Pfrender M."/>
        </authorList>
    </citation>
    <scope>NUCLEOTIDE SEQUENCE [LARGE SCALE GENOMIC DNA]</scope>
    <source>
        <strain evidence="1 2">Xinb3</strain>
        <tissue evidence="1">Complete organism</tissue>
    </source>
</reference>
<dbReference type="Proteomes" id="UP000076858">
    <property type="component" value="Unassembled WGS sequence"/>
</dbReference>
<name>A0A164GIG9_9CRUS</name>
<comment type="caution">
    <text evidence="1">The sequence shown here is derived from an EMBL/GenBank/DDBJ whole genome shotgun (WGS) entry which is preliminary data.</text>
</comment>
<protein>
    <submittedName>
        <fullName evidence="1">Uncharacterized protein</fullName>
    </submittedName>
</protein>
<dbReference type="AlphaFoldDB" id="A0A164GIG9"/>
<organism evidence="1 2">
    <name type="scientific">Daphnia magna</name>
    <dbReference type="NCBI Taxonomy" id="35525"/>
    <lineage>
        <taxon>Eukaryota</taxon>
        <taxon>Metazoa</taxon>
        <taxon>Ecdysozoa</taxon>
        <taxon>Arthropoda</taxon>
        <taxon>Crustacea</taxon>
        <taxon>Branchiopoda</taxon>
        <taxon>Diplostraca</taxon>
        <taxon>Cladocera</taxon>
        <taxon>Anomopoda</taxon>
        <taxon>Daphniidae</taxon>
        <taxon>Daphnia</taxon>
    </lineage>
</organism>
<keyword evidence="2" id="KW-1185">Reference proteome</keyword>
<sequence length="65" mass="7645">MRFRITCVRRNRESQYWQGQSPLFISLFLTTKICYQEESLSGELNSGFSFFISLGARTHTHTHTK</sequence>